<feature type="compositionally biased region" description="Polar residues" evidence="1">
    <location>
        <begin position="25"/>
        <end position="43"/>
    </location>
</feature>
<organism evidence="2 3">
    <name type="scientific">Estrella lausannensis</name>
    <dbReference type="NCBI Taxonomy" id="483423"/>
    <lineage>
        <taxon>Bacteria</taxon>
        <taxon>Pseudomonadati</taxon>
        <taxon>Chlamydiota</taxon>
        <taxon>Chlamydiia</taxon>
        <taxon>Parachlamydiales</taxon>
        <taxon>Candidatus Criblamydiaceae</taxon>
        <taxon>Estrella</taxon>
    </lineage>
</organism>
<dbReference type="EMBL" id="CWGJ01000024">
    <property type="protein sequence ID" value="CRX38824.1"/>
    <property type="molecule type" value="Genomic_DNA"/>
</dbReference>
<gene>
    <name evidence="2" type="ORF">ELAC_1492</name>
</gene>
<name>A0A0H5DSQ0_9BACT</name>
<dbReference type="AlphaFoldDB" id="A0A0H5DSQ0"/>
<evidence type="ECO:0000256" key="1">
    <source>
        <dbReference type="SAM" id="MobiDB-lite"/>
    </source>
</evidence>
<evidence type="ECO:0000313" key="2">
    <source>
        <dbReference type="EMBL" id="CRX38824.1"/>
    </source>
</evidence>
<reference evidence="3" key="1">
    <citation type="submission" date="2015-06" db="EMBL/GenBank/DDBJ databases">
        <authorList>
            <person name="Bertelli C."/>
        </authorList>
    </citation>
    <scope>NUCLEOTIDE SEQUENCE [LARGE SCALE GENOMIC DNA]</scope>
    <source>
        <strain evidence="3">CRIB-30</strain>
    </source>
</reference>
<keyword evidence="3" id="KW-1185">Reference proteome</keyword>
<protein>
    <submittedName>
        <fullName evidence="2">Uncharacterized protein</fullName>
    </submittedName>
</protein>
<feature type="compositionally biased region" description="Basic and acidic residues" evidence="1">
    <location>
        <begin position="91"/>
        <end position="123"/>
    </location>
</feature>
<feature type="region of interest" description="Disordered" evidence="1">
    <location>
        <begin position="89"/>
        <end position="125"/>
    </location>
</feature>
<dbReference type="Proteomes" id="UP000220251">
    <property type="component" value="Unassembled WGS sequence"/>
</dbReference>
<feature type="region of interest" description="Disordered" evidence="1">
    <location>
        <begin position="1"/>
        <end position="55"/>
    </location>
</feature>
<proteinExistence type="predicted"/>
<accession>A0A0H5DSQ0</accession>
<evidence type="ECO:0000313" key="3">
    <source>
        <dbReference type="Proteomes" id="UP000220251"/>
    </source>
</evidence>
<sequence length="596" mass="67673">MLPLGPKMTTTDTGSDASDKEPPQESESSVASFATRALSSSMEASPGYSIPRLRYIPTNPEDEIREMPFHQSAVKRSYPLRHVLNGFGWRRKGDSSPRRPEASGKDKIQRNTENPQERSDKQVSAEFPLLSSKRASIFDRRLTDELQDRVSKESGGIRVSPEGCIRKLVWEALESTMARVKEFEHIEQEQMFHLLPHMSKAVMERVERDGSLFIDLDLSIERILKNLRQILLESKKRTHLSDQMEKWAEEGVGLFRAAPFSLKALLAWVKKGSENECLLEILLKSLSRDRSEAERYLSEINQWTGFFGKIAIEKCLMEEIRKCFLMVNTTEGKFIWKDEGLLESMLEKIDMEQVERSICVDNGTFLPERFVINGRDLALPSLCKEALETKRAFFESILGRIYSAGLHPSSTLGDTAGEVSKFFARREFIGYDLLRVTSISAWSHFDAIFRSMFPPLFLAPYSTRSASGLSVFINVISEKKYEVILEKTYRVYPLLNPMTPGSFAIDAESPLTEVVIRGHVMTEEGRCFKRNRTCMLEFPQIVFLKAVDSLNRSRLMQILGNPSSDVPFRAPLPTDARLLGVLDSFTEEMMSGGVQG</sequence>
<dbReference type="RefSeq" id="WP_098038687.1">
    <property type="nucleotide sequence ID" value="NZ_CWGJ01000024.1"/>
</dbReference>